<dbReference type="GO" id="GO:0022857">
    <property type="term" value="F:transmembrane transporter activity"/>
    <property type="evidence" value="ECO:0007669"/>
    <property type="project" value="InterPro"/>
</dbReference>
<dbReference type="InterPro" id="IPR004638">
    <property type="entry name" value="EmrB-like"/>
</dbReference>
<keyword evidence="4" id="KW-1003">Cell membrane</keyword>
<dbReference type="GO" id="GO:0005886">
    <property type="term" value="C:plasma membrane"/>
    <property type="evidence" value="ECO:0007669"/>
    <property type="project" value="UniProtKB-SubCell"/>
</dbReference>
<evidence type="ECO:0000256" key="5">
    <source>
        <dbReference type="ARBA" id="ARBA00022692"/>
    </source>
</evidence>
<evidence type="ECO:0000256" key="4">
    <source>
        <dbReference type="ARBA" id="ARBA00022475"/>
    </source>
</evidence>
<feature type="transmembrane region" description="Helical" evidence="8">
    <location>
        <begin position="21"/>
        <end position="43"/>
    </location>
</feature>
<feature type="transmembrane region" description="Helical" evidence="8">
    <location>
        <begin position="242"/>
        <end position="262"/>
    </location>
</feature>
<feature type="transmembrane region" description="Helical" evidence="8">
    <location>
        <begin position="116"/>
        <end position="138"/>
    </location>
</feature>
<proteinExistence type="inferred from homology"/>
<dbReference type="Proteomes" id="UP000243542">
    <property type="component" value="Unassembled WGS sequence"/>
</dbReference>
<dbReference type="CDD" id="cd17503">
    <property type="entry name" value="MFS_LmrB_MDR_like"/>
    <property type="match status" value="1"/>
</dbReference>
<dbReference type="InterPro" id="IPR011701">
    <property type="entry name" value="MFS"/>
</dbReference>
<reference evidence="10" key="3">
    <citation type="journal article" date="2020" name="Microb. Cell Fact.">
        <title>Heterologous expression of the atypical tetracycline chelocardin reveals the full set of genes required for its biosynthesis.</title>
        <authorList>
            <person name="Lukezic T."/>
            <person name="Pikl S."/>
            <person name="Zaburannyi N."/>
            <person name="Remskar M."/>
            <person name="Petkovic H."/>
            <person name="Muller R."/>
        </authorList>
    </citation>
    <scope>NUCLEOTIDE SEQUENCE</scope>
    <source>
        <strain evidence="10">NRRL 2822</strain>
    </source>
</reference>
<evidence type="ECO:0000256" key="3">
    <source>
        <dbReference type="ARBA" id="ARBA00022448"/>
    </source>
</evidence>
<dbReference type="RefSeq" id="WP_098513853.1">
    <property type="nucleotide sequence ID" value="NZ_JBIAKZ010000040.1"/>
</dbReference>
<dbReference type="PROSITE" id="PS50850">
    <property type="entry name" value="MFS"/>
    <property type="match status" value="1"/>
</dbReference>
<dbReference type="Gene3D" id="1.20.1720.10">
    <property type="entry name" value="Multidrug resistance protein D"/>
    <property type="match status" value="1"/>
</dbReference>
<gene>
    <name evidence="10" type="primary">chdR</name>
    <name evidence="11" type="ORF">ATK36_5243</name>
</gene>
<comment type="subcellular location">
    <subcellularLocation>
        <location evidence="1">Cell membrane</location>
        <topology evidence="1">Multi-pass membrane protein</topology>
    </subcellularLocation>
</comment>
<evidence type="ECO:0000256" key="6">
    <source>
        <dbReference type="ARBA" id="ARBA00022989"/>
    </source>
</evidence>
<accession>V9XWH5</accession>
<dbReference type="PANTHER" id="PTHR42718:SF9">
    <property type="entry name" value="MAJOR FACILITATOR SUPERFAMILY MULTIDRUG TRANSPORTER MFSC"/>
    <property type="match status" value="1"/>
</dbReference>
<feature type="transmembrane region" description="Helical" evidence="8">
    <location>
        <begin position="63"/>
        <end position="82"/>
    </location>
</feature>
<dbReference type="Pfam" id="PF07690">
    <property type="entry name" value="MFS_1"/>
    <property type="match status" value="1"/>
</dbReference>
<feature type="transmembrane region" description="Helical" evidence="8">
    <location>
        <begin position="446"/>
        <end position="469"/>
    </location>
</feature>
<feature type="transmembrane region" description="Helical" evidence="8">
    <location>
        <begin position="369"/>
        <end position="395"/>
    </location>
</feature>
<dbReference type="InterPro" id="IPR036259">
    <property type="entry name" value="MFS_trans_sf"/>
</dbReference>
<evidence type="ECO:0000256" key="7">
    <source>
        <dbReference type="ARBA" id="ARBA00023136"/>
    </source>
</evidence>
<organism evidence="10">
    <name type="scientific">Amycolatopsis sulphurea</name>
    <dbReference type="NCBI Taxonomy" id="76022"/>
    <lineage>
        <taxon>Bacteria</taxon>
        <taxon>Bacillati</taxon>
        <taxon>Actinomycetota</taxon>
        <taxon>Actinomycetes</taxon>
        <taxon>Pseudonocardiales</taxon>
        <taxon>Pseudonocardiaceae</taxon>
        <taxon>Amycolatopsis</taxon>
    </lineage>
</organism>
<keyword evidence="7 8" id="KW-0472">Membrane</keyword>
<dbReference type="AlphaFoldDB" id="V9XWH5"/>
<feature type="transmembrane region" description="Helical" evidence="8">
    <location>
        <begin position="150"/>
        <end position="171"/>
    </location>
</feature>
<feature type="transmembrane region" description="Helical" evidence="8">
    <location>
        <begin position="416"/>
        <end position="434"/>
    </location>
</feature>
<protein>
    <submittedName>
        <fullName evidence="11">EmrB/QacA subfamily drug resistance transporter</fullName>
    </submittedName>
    <submittedName>
        <fullName evidence="10">Putative exporter</fullName>
    </submittedName>
</protein>
<feature type="transmembrane region" description="Helical" evidence="8">
    <location>
        <begin position="345"/>
        <end position="363"/>
    </location>
</feature>
<evidence type="ECO:0000313" key="11">
    <source>
        <dbReference type="EMBL" id="PFG50041.1"/>
    </source>
</evidence>
<feature type="transmembrane region" description="Helical" evidence="8">
    <location>
        <begin position="212"/>
        <end position="230"/>
    </location>
</feature>
<keyword evidence="6 8" id="KW-1133">Transmembrane helix</keyword>
<evidence type="ECO:0000259" key="9">
    <source>
        <dbReference type="PROSITE" id="PS50850"/>
    </source>
</evidence>
<evidence type="ECO:0000256" key="1">
    <source>
        <dbReference type="ARBA" id="ARBA00004651"/>
    </source>
</evidence>
<feature type="transmembrane region" description="Helical" evidence="8">
    <location>
        <begin position="177"/>
        <end position="200"/>
    </location>
</feature>
<feature type="transmembrane region" description="Helical" evidence="8">
    <location>
        <begin position="312"/>
        <end position="333"/>
    </location>
</feature>
<dbReference type="Gene3D" id="1.20.1250.20">
    <property type="entry name" value="MFS general substrate transporter like domains"/>
    <property type="match status" value="1"/>
</dbReference>
<dbReference type="EMBL" id="KC870000">
    <property type="protein sequence ID" value="AHD25933.1"/>
    <property type="molecule type" value="Genomic_DNA"/>
</dbReference>
<sequence length="481" mass="50130">MKDNLARPDTVGADENRISPALWGLASILILGGFTSMFTSTIVNVALDTLSQKLSAPLGTVQWTATGYLMALATAVPVSGWASKRYGATRLWLGSVALFTLFSALCALSTSVEMLITFRVLQGIAGGLLVPAGQILLVTAAGPKRIGRMLTAVSVPIYLAPAVGTTLGSVLTQGLGWPWLFWITVPLGALGFFAGLRWLPKAPPKGAPALDVRGLIILVAGLPLLTYGVAGIGENGGRTETIAVIAAVAGALLLALFTLHAVRSRNPLLNLRLFKDRAFSSAAVVIFCMGIALFGAMIVLPIYFLQVRHEDLVTAGLLTAPSAIGTVLALPLAGKMTDKIGGARVIFAGLVVTIIGTIPLALVTPHDSYVWLSLVQIVRGIGIGMTTTPAMAAGLAMIGKEDVPHATPIFNVLQRVGGSFGTALTTVLVAFQLASGPQTDEGAADAIGYTHWWIVACTAIVLIPSMLLVQVESRRRQAAAA</sequence>
<dbReference type="PANTHER" id="PTHR42718">
    <property type="entry name" value="MAJOR FACILITATOR SUPERFAMILY MULTIDRUG TRANSPORTER MFSC"/>
    <property type="match status" value="1"/>
</dbReference>
<dbReference type="InterPro" id="IPR020846">
    <property type="entry name" value="MFS_dom"/>
</dbReference>
<feature type="domain" description="Major facilitator superfamily (MFS) profile" evidence="9">
    <location>
        <begin position="25"/>
        <end position="474"/>
    </location>
</feature>
<feature type="transmembrane region" description="Helical" evidence="8">
    <location>
        <begin position="91"/>
        <end position="110"/>
    </location>
</feature>
<evidence type="ECO:0000313" key="12">
    <source>
        <dbReference type="Proteomes" id="UP000243542"/>
    </source>
</evidence>
<dbReference type="EMBL" id="PDJK01000002">
    <property type="protein sequence ID" value="PFG50041.1"/>
    <property type="molecule type" value="Genomic_DNA"/>
</dbReference>
<feature type="transmembrane region" description="Helical" evidence="8">
    <location>
        <begin position="283"/>
        <end position="306"/>
    </location>
</feature>
<evidence type="ECO:0000256" key="8">
    <source>
        <dbReference type="SAM" id="Phobius"/>
    </source>
</evidence>
<name>V9XWH5_9PSEU</name>
<reference evidence="11 12" key="2">
    <citation type="submission" date="2017-10" db="EMBL/GenBank/DDBJ databases">
        <title>Sequencing the genomes of 1000 actinobacteria strains.</title>
        <authorList>
            <person name="Klenk H.-P."/>
        </authorList>
    </citation>
    <scope>NUCLEOTIDE SEQUENCE [LARGE SCALE GENOMIC DNA]</scope>
    <source>
        <strain evidence="11 12">DSM 46092</strain>
    </source>
</reference>
<keyword evidence="5 8" id="KW-0812">Transmembrane</keyword>
<keyword evidence="3" id="KW-0813">Transport</keyword>
<comment type="similarity">
    <text evidence="2">Belongs to the major facilitator superfamily. EmrB family.</text>
</comment>
<evidence type="ECO:0000256" key="2">
    <source>
        <dbReference type="ARBA" id="ARBA00008537"/>
    </source>
</evidence>
<dbReference type="SUPFAM" id="SSF103473">
    <property type="entry name" value="MFS general substrate transporter"/>
    <property type="match status" value="1"/>
</dbReference>
<keyword evidence="12" id="KW-1185">Reference proteome</keyword>
<dbReference type="NCBIfam" id="TIGR00711">
    <property type="entry name" value="efflux_EmrB"/>
    <property type="match status" value="1"/>
</dbReference>
<reference evidence="10" key="1">
    <citation type="journal article" date="2013" name="Microbiology">
        <title>Identification of the chelocardin biosynthetic gene cluster from Amycolatopsis sulphurea: a platform for producing novel tetracycline antibiotics.</title>
        <authorList>
            <person name="Lukezic T."/>
            <person name="Lesnik U."/>
            <person name="Podgorsek A."/>
            <person name="Horvat J."/>
            <person name="Polak T."/>
            <person name="Sala M."/>
            <person name="Jenko B."/>
            <person name="Raspor P."/>
            <person name="Herron P.R."/>
            <person name="Hunter I.S."/>
            <person name="Petkovic H."/>
        </authorList>
    </citation>
    <scope>NUCLEOTIDE SEQUENCE</scope>
    <source>
        <strain evidence="10">NRRL 2822</strain>
    </source>
</reference>
<evidence type="ECO:0000313" key="10">
    <source>
        <dbReference type="EMBL" id="AHD25933.1"/>
    </source>
</evidence>